<evidence type="ECO:0000256" key="4">
    <source>
        <dbReference type="ARBA" id="ARBA00023163"/>
    </source>
</evidence>
<evidence type="ECO:0000313" key="8">
    <source>
        <dbReference type="EMBL" id="KAK2549906.1"/>
    </source>
</evidence>
<name>A0AAD9PW10_ACRCE</name>
<protein>
    <submittedName>
        <fullName evidence="8">Transcription initiation factor TFIID subunit 7</fullName>
    </submittedName>
</protein>
<evidence type="ECO:0000256" key="6">
    <source>
        <dbReference type="SAM" id="MobiDB-lite"/>
    </source>
</evidence>
<reference evidence="8" key="2">
    <citation type="journal article" date="2023" name="Science">
        <title>Genomic signatures of disease resistance in endangered staghorn corals.</title>
        <authorList>
            <person name="Vollmer S.V."/>
            <person name="Selwyn J.D."/>
            <person name="Despard B.A."/>
            <person name="Roesel C.L."/>
        </authorList>
    </citation>
    <scope>NUCLEOTIDE SEQUENCE</scope>
    <source>
        <strain evidence="8">K2</strain>
    </source>
</reference>
<keyword evidence="3" id="KW-0805">Transcription regulation</keyword>
<organism evidence="8 9">
    <name type="scientific">Acropora cervicornis</name>
    <name type="common">Staghorn coral</name>
    <dbReference type="NCBI Taxonomy" id="6130"/>
    <lineage>
        <taxon>Eukaryota</taxon>
        <taxon>Metazoa</taxon>
        <taxon>Cnidaria</taxon>
        <taxon>Anthozoa</taxon>
        <taxon>Hexacorallia</taxon>
        <taxon>Scleractinia</taxon>
        <taxon>Astrocoeniina</taxon>
        <taxon>Acroporidae</taxon>
        <taxon>Acropora</taxon>
    </lineage>
</organism>
<feature type="compositionally biased region" description="Acidic residues" evidence="6">
    <location>
        <begin position="193"/>
        <end position="220"/>
    </location>
</feature>
<keyword evidence="4" id="KW-0804">Transcription</keyword>
<dbReference type="Pfam" id="PF04658">
    <property type="entry name" value="TAFII55_N"/>
    <property type="match status" value="1"/>
</dbReference>
<evidence type="ECO:0000259" key="7">
    <source>
        <dbReference type="SMART" id="SM01370"/>
    </source>
</evidence>
<dbReference type="Proteomes" id="UP001249851">
    <property type="component" value="Unassembled WGS sequence"/>
</dbReference>
<evidence type="ECO:0000256" key="5">
    <source>
        <dbReference type="ARBA" id="ARBA00023242"/>
    </source>
</evidence>
<evidence type="ECO:0000256" key="3">
    <source>
        <dbReference type="ARBA" id="ARBA00023015"/>
    </source>
</evidence>
<dbReference type="PANTHER" id="PTHR12228:SF0">
    <property type="entry name" value="TATA-BOX BINDING PROTEIN ASSOCIATED FACTOR 7"/>
    <property type="match status" value="1"/>
</dbReference>
<comment type="caution">
    <text evidence="8">The sequence shown here is derived from an EMBL/GenBank/DDBJ whole genome shotgun (WGS) entry which is preliminary data.</text>
</comment>
<dbReference type="CDD" id="cd08047">
    <property type="entry name" value="TAF7"/>
    <property type="match status" value="1"/>
</dbReference>
<evidence type="ECO:0000256" key="2">
    <source>
        <dbReference type="ARBA" id="ARBA00009368"/>
    </source>
</evidence>
<dbReference type="GO" id="GO:0016251">
    <property type="term" value="F:RNA polymerase II general transcription initiation factor activity"/>
    <property type="evidence" value="ECO:0007669"/>
    <property type="project" value="TreeGrafter"/>
</dbReference>
<comment type="subcellular location">
    <subcellularLocation>
        <location evidence="1">Nucleus</location>
    </subcellularLocation>
</comment>
<reference evidence="8" key="1">
    <citation type="journal article" date="2023" name="G3 (Bethesda)">
        <title>Whole genome assembly and annotation of the endangered Caribbean coral Acropora cervicornis.</title>
        <authorList>
            <person name="Selwyn J.D."/>
            <person name="Vollmer S.V."/>
        </authorList>
    </citation>
    <scope>NUCLEOTIDE SEQUENCE</scope>
    <source>
        <strain evidence="8">K2</strain>
    </source>
</reference>
<keyword evidence="9" id="KW-1185">Reference proteome</keyword>
<comment type="similarity">
    <text evidence="2">Belongs to the TAF7 family.</text>
</comment>
<dbReference type="AlphaFoldDB" id="A0AAD9PW10"/>
<evidence type="ECO:0000256" key="1">
    <source>
        <dbReference type="ARBA" id="ARBA00004123"/>
    </source>
</evidence>
<dbReference type="InterPro" id="IPR037817">
    <property type="entry name" value="TAF7"/>
</dbReference>
<dbReference type="GO" id="GO:0051123">
    <property type="term" value="P:RNA polymerase II preinitiation complex assembly"/>
    <property type="evidence" value="ECO:0007669"/>
    <property type="project" value="TreeGrafter"/>
</dbReference>
<dbReference type="InterPro" id="IPR006751">
    <property type="entry name" value="TAFII55_prot_cons_reg"/>
</dbReference>
<feature type="compositionally biased region" description="Acidic residues" evidence="6">
    <location>
        <begin position="170"/>
        <end position="182"/>
    </location>
</feature>
<feature type="compositionally biased region" description="Polar residues" evidence="6">
    <location>
        <begin position="156"/>
        <end position="169"/>
    </location>
</feature>
<dbReference type="EMBL" id="JARQWQ010000118">
    <property type="protein sequence ID" value="KAK2549906.1"/>
    <property type="molecule type" value="Genomic_DNA"/>
</dbReference>
<proteinExistence type="inferred from homology"/>
<dbReference type="SMART" id="SM01370">
    <property type="entry name" value="TAFII55_N"/>
    <property type="match status" value="1"/>
</dbReference>
<keyword evidence="5" id="KW-0539">Nucleus</keyword>
<gene>
    <name evidence="8" type="ORF">P5673_029504</name>
</gene>
<sequence length="228" mass="25824">MSSKSKFDGNELEKQFILRVPQVYASALQHAIQNGSLRDRLSIEFQVRFDGAALSAKMLVCSEDDNTKEEEDISPKKESKRFVWNHGITGPLKNVRKRRFRKTAKKKLVESPEIEKEVKRLLRTDLSASNVNILFFEVIQDEEKPDENVVSDAELLNNSMPSPLPGTNTEEQDGVGSDDEDRNELFAILQEASSDEQDDGDTQEEDDNEVNVDVELEEESQFAGDKLC</sequence>
<accession>A0AAD9PW10</accession>
<dbReference type="PANTHER" id="PTHR12228">
    <property type="entry name" value="TRANSCRIPTION INITIATION FACTOR TFIID 55 KD SUBUNIT-RELATED"/>
    <property type="match status" value="1"/>
</dbReference>
<feature type="domain" description="TAFII55 protein conserved region" evidence="7">
    <location>
        <begin position="12"/>
        <end position="130"/>
    </location>
</feature>
<evidence type="ECO:0000313" key="9">
    <source>
        <dbReference type="Proteomes" id="UP001249851"/>
    </source>
</evidence>
<dbReference type="GO" id="GO:0005669">
    <property type="term" value="C:transcription factor TFIID complex"/>
    <property type="evidence" value="ECO:0007669"/>
    <property type="project" value="InterPro"/>
</dbReference>
<feature type="region of interest" description="Disordered" evidence="6">
    <location>
        <begin position="156"/>
        <end position="228"/>
    </location>
</feature>